<keyword evidence="2" id="KW-1185">Reference proteome</keyword>
<dbReference type="RefSeq" id="WP_078771486.1">
    <property type="nucleotide sequence ID" value="NZ_CBCSBR010000006.1"/>
</dbReference>
<evidence type="ECO:0000313" key="2">
    <source>
        <dbReference type="Proteomes" id="UP000190813"/>
    </source>
</evidence>
<name>A0A1T3MML5_9FLAO</name>
<organism evidence="1 2">
    <name type="scientific">Elizabethkingia occulta</name>
    <dbReference type="NCBI Taxonomy" id="1867263"/>
    <lineage>
        <taxon>Bacteria</taxon>
        <taxon>Pseudomonadati</taxon>
        <taxon>Bacteroidota</taxon>
        <taxon>Flavobacteriia</taxon>
        <taxon>Flavobacteriales</taxon>
        <taxon>Weeksellaceae</taxon>
        <taxon>Elizabethkingia</taxon>
    </lineage>
</organism>
<gene>
    <name evidence="1" type="ORF">BAZ10_01190</name>
</gene>
<evidence type="ECO:0000313" key="1">
    <source>
        <dbReference type="EMBL" id="OPC65883.1"/>
    </source>
</evidence>
<accession>A0A1T3MML5</accession>
<dbReference type="AlphaFoldDB" id="A0A1T3MML5"/>
<dbReference type="Proteomes" id="UP000190813">
    <property type="component" value="Unassembled WGS sequence"/>
</dbReference>
<reference evidence="1 2" key="1">
    <citation type="submission" date="2016-06" db="EMBL/GenBank/DDBJ databases">
        <title>Revisiting the taxonomy of the Elizabethkingia Genus based on Whole-Genome Sequencing, Optical Mapping, and MALDI-TOF.</title>
        <authorList>
            <person name="Nicholson A.C."/>
        </authorList>
    </citation>
    <scope>NUCLEOTIDE SEQUENCE [LARGE SCALE GENOMIC DNA]</scope>
    <source>
        <strain evidence="1 2">G4070</strain>
    </source>
</reference>
<sequence>MKYWYVITILLLVSWAPQGEISNNKEKEQLDCSCSEYNNRSVIGTNIRFGKNGVLFQCATVIRAYVADENGKNEHEESHISCIAKKSKTYKLADSITYFGKNDWVKVPKAVFLKRKQTIIAKPDDGFYQFELNEKHQIISLNEFYINKR</sequence>
<comment type="caution">
    <text evidence="1">The sequence shown here is derived from an EMBL/GenBank/DDBJ whole genome shotgun (WGS) entry which is preliminary data.</text>
</comment>
<dbReference type="EMBL" id="MAHX01000013">
    <property type="protein sequence ID" value="OPC65883.1"/>
    <property type="molecule type" value="Genomic_DNA"/>
</dbReference>
<proteinExistence type="predicted"/>
<protein>
    <submittedName>
        <fullName evidence="1">Uncharacterized protein</fullName>
    </submittedName>
</protein>